<name>A0ABN1GLS5_9ACTN</name>
<dbReference type="InterPro" id="IPR037396">
    <property type="entry name" value="FMN_HAD"/>
</dbReference>
<feature type="domain" description="FMN hydroxy acid dehydrogenase" evidence="6">
    <location>
        <begin position="1"/>
        <end position="349"/>
    </location>
</feature>
<accession>A0ABN1GLS5</accession>
<evidence type="ECO:0000259" key="6">
    <source>
        <dbReference type="PROSITE" id="PS51349"/>
    </source>
</evidence>
<evidence type="ECO:0000256" key="2">
    <source>
        <dbReference type="ARBA" id="ARBA00022630"/>
    </source>
</evidence>
<dbReference type="InterPro" id="IPR000262">
    <property type="entry name" value="FMN-dep_DH"/>
</dbReference>
<evidence type="ECO:0000256" key="3">
    <source>
        <dbReference type="ARBA" id="ARBA00022643"/>
    </source>
</evidence>
<reference evidence="7 8" key="1">
    <citation type="journal article" date="2019" name="Int. J. Syst. Evol. Microbiol.">
        <title>The Global Catalogue of Microorganisms (GCM) 10K type strain sequencing project: providing services to taxonomists for standard genome sequencing and annotation.</title>
        <authorList>
            <consortium name="The Broad Institute Genomics Platform"/>
            <consortium name="The Broad Institute Genome Sequencing Center for Infectious Disease"/>
            <person name="Wu L."/>
            <person name="Ma J."/>
        </authorList>
    </citation>
    <scope>NUCLEOTIDE SEQUENCE [LARGE SCALE GENOMIC DNA]</scope>
    <source>
        <strain evidence="7 8">JCM 10671</strain>
    </source>
</reference>
<protein>
    <submittedName>
        <fullName evidence="7">Alpha-hydroxy acid oxidase</fullName>
    </submittedName>
</protein>
<dbReference type="Pfam" id="PF01070">
    <property type="entry name" value="FMN_dh"/>
    <property type="match status" value="1"/>
</dbReference>
<keyword evidence="8" id="KW-1185">Reference proteome</keyword>
<dbReference type="EMBL" id="BAAAHE010000011">
    <property type="protein sequence ID" value="GAA0614170.1"/>
    <property type="molecule type" value="Genomic_DNA"/>
</dbReference>
<evidence type="ECO:0000256" key="5">
    <source>
        <dbReference type="ARBA" id="ARBA00024042"/>
    </source>
</evidence>
<comment type="cofactor">
    <cofactor evidence="1">
        <name>FMN</name>
        <dbReference type="ChEBI" id="CHEBI:58210"/>
    </cofactor>
</comment>
<evidence type="ECO:0000313" key="7">
    <source>
        <dbReference type="EMBL" id="GAA0614170.1"/>
    </source>
</evidence>
<dbReference type="CDD" id="cd02809">
    <property type="entry name" value="alpha_hydroxyacid_oxid_FMN"/>
    <property type="match status" value="1"/>
</dbReference>
<comment type="caution">
    <text evidence="7">The sequence shown here is derived from an EMBL/GenBank/DDBJ whole genome shotgun (WGS) entry which is preliminary data.</text>
</comment>
<gene>
    <name evidence="7" type="ORF">GCM10009547_15020</name>
</gene>
<proteinExistence type="inferred from homology"/>
<organism evidence="7 8">
    <name type="scientific">Sporichthya brevicatena</name>
    <dbReference type="NCBI Taxonomy" id="171442"/>
    <lineage>
        <taxon>Bacteria</taxon>
        <taxon>Bacillati</taxon>
        <taxon>Actinomycetota</taxon>
        <taxon>Actinomycetes</taxon>
        <taxon>Sporichthyales</taxon>
        <taxon>Sporichthyaceae</taxon>
        <taxon>Sporichthya</taxon>
    </lineage>
</organism>
<dbReference type="PIRSF" id="PIRSF000138">
    <property type="entry name" value="Al-hdrx_acd_dh"/>
    <property type="match status" value="1"/>
</dbReference>
<dbReference type="PANTHER" id="PTHR10578:SF107">
    <property type="entry name" value="2-HYDROXYACID OXIDASE 1"/>
    <property type="match status" value="1"/>
</dbReference>
<sequence>MDFEPLEAAAREALAPMAYDYFAGGSDDEETLRDNVAAWRRIRLRPRVLRDVSVVDTSTTVLGTPVALPVLVAPVGYQAMAHPGGECDAARGTAAAGSLYISSTVATMKLEDIAAVAGPRWMQVYVQKDRSMTEAMVQRAADAGYSALVLTVDLPVVGRRRRDERNSFTLAPGLTVANFGLEMPSVAGQSGLAAQVGRDMDPNLTPSDIAWLQEVSGLPVIVKGILRGDDARAAVDAGADGVVVSNHGGRQLDTAIAGADALPDVVAAVGRDAEVYVDGGVRSGTDVLKAVAMGARAVLVGRPMVWSLATGGAAGVETMLKELQVELANSMALCGARSVGELTRDLVVT</sequence>
<keyword evidence="4" id="KW-0560">Oxidoreductase</keyword>
<keyword evidence="3" id="KW-0288">FMN</keyword>
<dbReference type="InterPro" id="IPR013785">
    <property type="entry name" value="Aldolase_TIM"/>
</dbReference>
<dbReference type="PROSITE" id="PS51349">
    <property type="entry name" value="FMN_HYDROXY_ACID_DH_2"/>
    <property type="match status" value="1"/>
</dbReference>
<dbReference type="SUPFAM" id="SSF51395">
    <property type="entry name" value="FMN-linked oxidoreductases"/>
    <property type="match status" value="1"/>
</dbReference>
<dbReference type="Proteomes" id="UP001500957">
    <property type="component" value="Unassembled WGS sequence"/>
</dbReference>
<comment type="similarity">
    <text evidence="5">Belongs to the FMN-dependent alpha-hydroxy acid dehydrogenase family.</text>
</comment>
<evidence type="ECO:0000256" key="1">
    <source>
        <dbReference type="ARBA" id="ARBA00001917"/>
    </source>
</evidence>
<keyword evidence="2" id="KW-0285">Flavoprotein</keyword>
<dbReference type="InterPro" id="IPR008259">
    <property type="entry name" value="FMN_hydac_DH_AS"/>
</dbReference>
<evidence type="ECO:0000256" key="4">
    <source>
        <dbReference type="ARBA" id="ARBA00023002"/>
    </source>
</evidence>
<dbReference type="InterPro" id="IPR012133">
    <property type="entry name" value="Alpha-hydoxy_acid_DH_FMN"/>
</dbReference>
<evidence type="ECO:0000313" key="8">
    <source>
        <dbReference type="Proteomes" id="UP001500957"/>
    </source>
</evidence>
<dbReference type="RefSeq" id="WP_344603224.1">
    <property type="nucleotide sequence ID" value="NZ_BAAAHE010000011.1"/>
</dbReference>
<dbReference type="Gene3D" id="3.20.20.70">
    <property type="entry name" value="Aldolase class I"/>
    <property type="match status" value="1"/>
</dbReference>
<dbReference type="PANTHER" id="PTHR10578">
    <property type="entry name" value="S -2-HYDROXY-ACID OXIDASE-RELATED"/>
    <property type="match status" value="1"/>
</dbReference>
<dbReference type="PROSITE" id="PS00557">
    <property type="entry name" value="FMN_HYDROXY_ACID_DH_1"/>
    <property type="match status" value="1"/>
</dbReference>